<accession>A0A5C6CE99</accession>
<proteinExistence type="predicted"/>
<feature type="signal peptide" evidence="2">
    <location>
        <begin position="1"/>
        <end position="33"/>
    </location>
</feature>
<feature type="compositionally biased region" description="Polar residues" evidence="1">
    <location>
        <begin position="94"/>
        <end position="121"/>
    </location>
</feature>
<evidence type="ECO:0000313" key="3">
    <source>
        <dbReference type="EMBL" id="TWU22588.1"/>
    </source>
</evidence>
<dbReference type="OrthoDB" id="228501at2"/>
<evidence type="ECO:0000256" key="1">
    <source>
        <dbReference type="SAM" id="MobiDB-lite"/>
    </source>
</evidence>
<dbReference type="EMBL" id="SJPS01000007">
    <property type="protein sequence ID" value="TWU22588.1"/>
    <property type="molecule type" value="Genomic_DNA"/>
</dbReference>
<feature type="compositionally biased region" description="Polar residues" evidence="1">
    <location>
        <begin position="132"/>
        <end position="159"/>
    </location>
</feature>
<evidence type="ECO:0008006" key="5">
    <source>
        <dbReference type="Google" id="ProtNLM"/>
    </source>
</evidence>
<evidence type="ECO:0000256" key="2">
    <source>
        <dbReference type="SAM" id="SignalP"/>
    </source>
</evidence>
<sequence precursor="true">MQRPLPEYVRISWCQKVVLFCLLVVAHPWAAHADSGSSLVDPFEDSPTMGSSIHQQDLLWQSTVKGYLTDPALRAKTPETKVPVTKAPAARNPLSKSLRTSENTSAGRTTPQPEKSATTPSSPSPFHKWISPRTTSAARKSADQSQAALRPLAQSNPKTTSDETDDSASVAEPDRTEEGPVFVQPRESEPEIARRTVRGSLSSRGSGRRIGEILNPEQPTSVEPQPPIEEELEEAEQNATPLSEYPIPTREPQAQEEVEVQLPPLTRSQIALRSHVRRALKYYYDHPMNTRDRSPWELIHAALSYEIYSRVLQGGPEGKPVSAVGWLCFNQSCRKMKLMYINDEGDLHVRVGPALQGHRGQLLAILAQCKVSSEYPMLVDGHEMKVKDLIKEEMSTCYPRTELTFKLIGLMHYLDSNTKWVNDQGMQWDMRKLVSEELRQPIRGAACGGTHRLSGLTLAYKARQQRGEPVDGEYLQAQRFVAQHQLYAYRMQNPDGSFSTNWFQGRENQDDPDRKLKTTGHILEWLLYSATDRELKSPRTTKAVYFLTNLMYTNRYHDWEAGPLGHALHALMVYDRMMFSKYDEPSNVPVAIRESLTNSSSR</sequence>
<dbReference type="AlphaFoldDB" id="A0A5C6CE99"/>
<name>A0A5C6CE99_9BACT</name>
<keyword evidence="4" id="KW-1185">Reference proteome</keyword>
<feature type="chain" id="PRO_5022763326" description="Prenyltransferase and squalene oxidase repeat protein" evidence="2">
    <location>
        <begin position="34"/>
        <end position="602"/>
    </location>
</feature>
<evidence type="ECO:0000313" key="4">
    <source>
        <dbReference type="Proteomes" id="UP000318437"/>
    </source>
</evidence>
<dbReference type="Proteomes" id="UP000318437">
    <property type="component" value="Unassembled WGS sequence"/>
</dbReference>
<keyword evidence="2" id="KW-0732">Signal</keyword>
<protein>
    <recommendedName>
        <fullName evidence="5">Prenyltransferase and squalene oxidase repeat protein</fullName>
    </recommendedName>
</protein>
<feature type="region of interest" description="Disordered" evidence="1">
    <location>
        <begin position="78"/>
        <end position="257"/>
    </location>
</feature>
<organism evidence="3 4">
    <name type="scientific">Bythopirellula polymerisocia</name>
    <dbReference type="NCBI Taxonomy" id="2528003"/>
    <lineage>
        <taxon>Bacteria</taxon>
        <taxon>Pseudomonadati</taxon>
        <taxon>Planctomycetota</taxon>
        <taxon>Planctomycetia</taxon>
        <taxon>Pirellulales</taxon>
        <taxon>Lacipirellulaceae</taxon>
        <taxon>Bythopirellula</taxon>
    </lineage>
</organism>
<dbReference type="RefSeq" id="WP_146452357.1">
    <property type="nucleotide sequence ID" value="NZ_SJPS01000007.1"/>
</dbReference>
<comment type="caution">
    <text evidence="3">The sequence shown here is derived from an EMBL/GenBank/DDBJ whole genome shotgun (WGS) entry which is preliminary data.</text>
</comment>
<gene>
    <name evidence="3" type="ORF">Pla144_40480</name>
</gene>
<reference evidence="3 4" key="1">
    <citation type="submission" date="2019-02" db="EMBL/GenBank/DDBJ databases">
        <title>Deep-cultivation of Planctomycetes and their phenomic and genomic characterization uncovers novel biology.</title>
        <authorList>
            <person name="Wiegand S."/>
            <person name="Jogler M."/>
            <person name="Boedeker C."/>
            <person name="Pinto D."/>
            <person name="Vollmers J."/>
            <person name="Rivas-Marin E."/>
            <person name="Kohn T."/>
            <person name="Peeters S.H."/>
            <person name="Heuer A."/>
            <person name="Rast P."/>
            <person name="Oberbeckmann S."/>
            <person name="Bunk B."/>
            <person name="Jeske O."/>
            <person name="Meyerdierks A."/>
            <person name="Storesund J.E."/>
            <person name="Kallscheuer N."/>
            <person name="Luecker S."/>
            <person name="Lage O.M."/>
            <person name="Pohl T."/>
            <person name="Merkel B.J."/>
            <person name="Hornburger P."/>
            <person name="Mueller R.-W."/>
            <person name="Bruemmer F."/>
            <person name="Labrenz M."/>
            <person name="Spormann A.M."/>
            <person name="Op Den Camp H."/>
            <person name="Overmann J."/>
            <person name="Amann R."/>
            <person name="Jetten M.S.M."/>
            <person name="Mascher T."/>
            <person name="Medema M.H."/>
            <person name="Devos D.P."/>
            <person name="Kaster A.-K."/>
            <person name="Ovreas L."/>
            <person name="Rohde M."/>
            <person name="Galperin M.Y."/>
            <person name="Jogler C."/>
        </authorList>
    </citation>
    <scope>NUCLEOTIDE SEQUENCE [LARGE SCALE GENOMIC DNA]</scope>
    <source>
        <strain evidence="3 4">Pla144</strain>
    </source>
</reference>